<protein>
    <recommendedName>
        <fullName evidence="1">D-lactate dehydratase</fullName>
        <ecNumber evidence="1">4.2.1.130</ecNumber>
    </recommendedName>
</protein>
<evidence type="ECO:0000256" key="1">
    <source>
        <dbReference type="ARBA" id="ARBA00013134"/>
    </source>
</evidence>
<comment type="catalytic activity">
    <reaction evidence="5">
        <text>methylglyoxal + H2O = (R)-lactate + H(+)</text>
        <dbReference type="Rhea" id="RHEA:27754"/>
        <dbReference type="ChEBI" id="CHEBI:15377"/>
        <dbReference type="ChEBI" id="CHEBI:15378"/>
        <dbReference type="ChEBI" id="CHEBI:16004"/>
        <dbReference type="ChEBI" id="CHEBI:17158"/>
        <dbReference type="EC" id="4.2.1.130"/>
    </reaction>
</comment>
<dbReference type="SUPFAM" id="SSF52317">
    <property type="entry name" value="Class I glutamine amidotransferase-like"/>
    <property type="match status" value="1"/>
</dbReference>
<dbReference type="InterPro" id="IPR029062">
    <property type="entry name" value="Class_I_gatase-like"/>
</dbReference>
<comment type="similarity">
    <text evidence="4">Belongs to the peptidase C56 family. HSP31-like subfamily.</text>
</comment>
<evidence type="ECO:0000313" key="7">
    <source>
        <dbReference type="EMBL" id="KZL87234.1"/>
    </source>
</evidence>
<evidence type="ECO:0000259" key="6">
    <source>
        <dbReference type="Pfam" id="PF01965"/>
    </source>
</evidence>
<evidence type="ECO:0000256" key="4">
    <source>
        <dbReference type="ARBA" id="ARBA00038493"/>
    </source>
</evidence>
<dbReference type="EC" id="4.2.1.130" evidence="1"/>
<dbReference type="STRING" id="1573173.A0A161VWS2"/>
<keyword evidence="2" id="KW-0346">Stress response</keyword>
<dbReference type="PANTHER" id="PTHR48094:SF11">
    <property type="entry name" value="GLUTATHIONE-INDEPENDENT GLYOXALASE HSP31-RELATED"/>
    <property type="match status" value="1"/>
</dbReference>
<feature type="non-terminal residue" evidence="7">
    <location>
        <position position="1"/>
    </location>
</feature>
<dbReference type="CDD" id="cd03141">
    <property type="entry name" value="GATase1_Hsp31_like"/>
    <property type="match status" value="1"/>
</dbReference>
<evidence type="ECO:0000256" key="2">
    <source>
        <dbReference type="ARBA" id="ARBA00023016"/>
    </source>
</evidence>
<dbReference type="AlphaFoldDB" id="A0A161VWS2"/>
<gene>
    <name evidence="7" type="ORF">CI238_10883</name>
</gene>
<keyword evidence="3" id="KW-0456">Lyase</keyword>
<organism evidence="7 8">
    <name type="scientific">Colletotrichum incanum</name>
    <name type="common">Soybean anthracnose fungus</name>
    <dbReference type="NCBI Taxonomy" id="1573173"/>
    <lineage>
        <taxon>Eukaryota</taxon>
        <taxon>Fungi</taxon>
        <taxon>Dikarya</taxon>
        <taxon>Ascomycota</taxon>
        <taxon>Pezizomycotina</taxon>
        <taxon>Sordariomycetes</taxon>
        <taxon>Hypocreomycetidae</taxon>
        <taxon>Glomerellales</taxon>
        <taxon>Glomerellaceae</taxon>
        <taxon>Colletotrichum</taxon>
        <taxon>Colletotrichum spaethianum species complex</taxon>
    </lineage>
</organism>
<sequence length="283" mass="30860">LILHSTLLKMSTKPKLLVVLTSQSILPTRKDTKTGWYLPEFAHPYNALAPFVDIVVASPKGGEAPLDPFSVVDSQDDQESVKFFNEKQFLWKNTAELSKFLGQSSEFAGVFYVGGHGPMFDLCRDGFTSIAESGVKQTHTSKIKPFSYALSHPEKCLRDNLAVDEISQALIREFYESGKIVSAVCHGPGALVNTKLSDGEYLVKGQEVTGFSNAEEDAYQFTDAMPFLLENELKNHGANYVKANEPFGVKVVVSGKNGRLITGQNPPSAGVIGSALLEAIKKL</sequence>
<name>A0A161VWS2_COLIC</name>
<comment type="caution">
    <text evidence="7">The sequence shown here is derived from an EMBL/GenBank/DDBJ whole genome shotgun (WGS) entry which is preliminary data.</text>
</comment>
<dbReference type="InterPro" id="IPR050325">
    <property type="entry name" value="Prot/Nucl_acid_deglycase"/>
</dbReference>
<reference evidence="7 8" key="1">
    <citation type="submission" date="2015-06" db="EMBL/GenBank/DDBJ databases">
        <title>Survival trade-offs in plant roots during colonization by closely related pathogenic and mutualistic fungi.</title>
        <authorList>
            <person name="Hacquard S."/>
            <person name="Kracher B."/>
            <person name="Hiruma K."/>
            <person name="Weinman A."/>
            <person name="Muench P."/>
            <person name="Garrido Oter R."/>
            <person name="Ver Loren van Themaat E."/>
            <person name="Dallerey J.-F."/>
            <person name="Damm U."/>
            <person name="Henrissat B."/>
            <person name="Lespinet O."/>
            <person name="Thon M."/>
            <person name="Kemen E."/>
            <person name="McHardy A.C."/>
            <person name="Schulze-Lefert P."/>
            <person name="O'Connell R.J."/>
        </authorList>
    </citation>
    <scope>NUCLEOTIDE SEQUENCE [LARGE SCALE GENOMIC DNA]</scope>
    <source>
        <strain evidence="7 8">MAFF 238704</strain>
    </source>
</reference>
<feature type="domain" description="DJ-1/PfpI" evidence="6">
    <location>
        <begin position="159"/>
        <end position="278"/>
    </location>
</feature>
<keyword evidence="8" id="KW-1185">Reference proteome</keyword>
<dbReference type="GO" id="GO:0019172">
    <property type="term" value="F:glyoxalase III activity"/>
    <property type="evidence" value="ECO:0007669"/>
    <property type="project" value="UniProtKB-EC"/>
</dbReference>
<proteinExistence type="inferred from homology"/>
<evidence type="ECO:0000256" key="3">
    <source>
        <dbReference type="ARBA" id="ARBA00023239"/>
    </source>
</evidence>
<evidence type="ECO:0000313" key="8">
    <source>
        <dbReference type="Proteomes" id="UP000076584"/>
    </source>
</evidence>
<dbReference type="Gene3D" id="3.40.50.880">
    <property type="match status" value="1"/>
</dbReference>
<evidence type="ECO:0000256" key="5">
    <source>
        <dbReference type="ARBA" id="ARBA00048082"/>
    </source>
</evidence>
<dbReference type="InterPro" id="IPR002818">
    <property type="entry name" value="DJ-1/PfpI"/>
</dbReference>
<dbReference type="GO" id="GO:0019243">
    <property type="term" value="P:methylglyoxal catabolic process to D-lactate via S-lactoyl-glutathione"/>
    <property type="evidence" value="ECO:0007669"/>
    <property type="project" value="TreeGrafter"/>
</dbReference>
<dbReference type="PANTHER" id="PTHR48094">
    <property type="entry name" value="PROTEIN/NUCLEIC ACID DEGLYCASE DJ-1-RELATED"/>
    <property type="match status" value="1"/>
</dbReference>
<accession>A0A161VWS2</accession>
<dbReference type="GO" id="GO:0005737">
    <property type="term" value="C:cytoplasm"/>
    <property type="evidence" value="ECO:0007669"/>
    <property type="project" value="TreeGrafter"/>
</dbReference>
<dbReference type="Pfam" id="PF01965">
    <property type="entry name" value="DJ-1_PfpI"/>
    <property type="match status" value="1"/>
</dbReference>
<dbReference type="EMBL" id="LFIW01000320">
    <property type="protein sequence ID" value="KZL87234.1"/>
    <property type="molecule type" value="Genomic_DNA"/>
</dbReference>
<dbReference type="Proteomes" id="UP000076584">
    <property type="component" value="Unassembled WGS sequence"/>
</dbReference>